<dbReference type="InterPro" id="IPR011611">
    <property type="entry name" value="PfkB_dom"/>
</dbReference>
<dbReference type="STRING" id="1157962.A0A250XCI4"/>
<reference evidence="2 3" key="1">
    <citation type="submission" date="2017-08" db="EMBL/GenBank/DDBJ databases">
        <title>Acidophilic green algal genome provides insights into adaptation to an acidic environment.</title>
        <authorList>
            <person name="Hirooka S."/>
            <person name="Hirose Y."/>
            <person name="Kanesaki Y."/>
            <person name="Higuchi S."/>
            <person name="Fujiwara T."/>
            <person name="Onuma R."/>
            <person name="Era A."/>
            <person name="Ohbayashi R."/>
            <person name="Uzuka A."/>
            <person name="Nozaki H."/>
            <person name="Yoshikawa H."/>
            <person name="Miyagishima S.Y."/>
        </authorList>
    </citation>
    <scope>NUCLEOTIDE SEQUENCE [LARGE SCALE GENOMIC DNA]</scope>
    <source>
        <strain evidence="2 3">NIES-2499</strain>
    </source>
</reference>
<feature type="domain" description="Carbohydrate kinase PfkB" evidence="1">
    <location>
        <begin position="79"/>
        <end position="352"/>
    </location>
</feature>
<dbReference type="PANTHER" id="PTHR47826:SF1">
    <property type="entry name" value="OS03G0164700 PROTEIN"/>
    <property type="match status" value="1"/>
</dbReference>
<organism evidence="2 3">
    <name type="scientific">Chlamydomonas eustigma</name>
    <dbReference type="NCBI Taxonomy" id="1157962"/>
    <lineage>
        <taxon>Eukaryota</taxon>
        <taxon>Viridiplantae</taxon>
        <taxon>Chlorophyta</taxon>
        <taxon>core chlorophytes</taxon>
        <taxon>Chlorophyceae</taxon>
        <taxon>CS clade</taxon>
        <taxon>Chlamydomonadales</taxon>
        <taxon>Chlamydomonadaceae</taxon>
        <taxon>Chlamydomonas</taxon>
    </lineage>
</organism>
<dbReference type="AlphaFoldDB" id="A0A250XCI4"/>
<dbReference type="OrthoDB" id="415590at2759"/>
<evidence type="ECO:0000313" key="2">
    <source>
        <dbReference type="EMBL" id="GAX80599.1"/>
    </source>
</evidence>
<comment type="caution">
    <text evidence="2">The sequence shown here is derived from an EMBL/GenBank/DDBJ whole genome shotgun (WGS) entry which is preliminary data.</text>
</comment>
<dbReference type="Proteomes" id="UP000232323">
    <property type="component" value="Unassembled WGS sequence"/>
</dbReference>
<dbReference type="PANTHER" id="PTHR47826">
    <property type="entry name" value="OS03G0164700 PROTEIN"/>
    <property type="match status" value="1"/>
</dbReference>
<evidence type="ECO:0000259" key="1">
    <source>
        <dbReference type="Pfam" id="PF00294"/>
    </source>
</evidence>
<dbReference type="SUPFAM" id="SSF53613">
    <property type="entry name" value="Ribokinase-like"/>
    <property type="match status" value="1"/>
</dbReference>
<sequence length="394" mass="42563">MRMLRTKTKYPSRTFYVQKNRYACYSLRSADSGFVDVVALGNICLDVIVPVDTFPQESEKEDLLRSLTLSPPSQDAWEVGGNCNFMIAAARLGLSVGSIGVVGDDVYGEFLNSVLQAEHIALNQGVAPDMDGRANKTLICFVLVDPNSNHAFCSRYDFGPWPLLEGITSIPEHSLERLRRAKAVFTNGFVFDEIPLDIVQTACKEAIQSGAAVFFDPGPRCFTMLEGSRKEALSTLLDLSDVILMTEEEAKIVTGHSDPELAAKYMLERPGARTQWCVIKLGREGSLLRSKAEGRSYRMPGIPVKVQDTVGCGDSFASAIVLGFINGHSIPATLALANAVGAATATGRGAGRNVANSSKVKELLSSFTGQGPHNDALAHLVASIHKPQIQRSVN</sequence>
<name>A0A250XCI4_9CHLO</name>
<protein>
    <recommendedName>
        <fullName evidence="1">Carbohydrate kinase PfkB domain-containing protein</fullName>
    </recommendedName>
</protein>
<dbReference type="Gene3D" id="3.40.1190.20">
    <property type="match status" value="1"/>
</dbReference>
<gene>
    <name evidence="2" type="ORF">CEUSTIGMA_g8034.t1</name>
</gene>
<accession>A0A250XCI4</accession>
<dbReference type="InterPro" id="IPR029056">
    <property type="entry name" value="Ribokinase-like"/>
</dbReference>
<evidence type="ECO:0000313" key="3">
    <source>
        <dbReference type="Proteomes" id="UP000232323"/>
    </source>
</evidence>
<proteinExistence type="predicted"/>
<dbReference type="Pfam" id="PF00294">
    <property type="entry name" value="PfkB"/>
    <property type="match status" value="1"/>
</dbReference>
<dbReference type="EMBL" id="BEGY01000054">
    <property type="protein sequence ID" value="GAX80599.1"/>
    <property type="molecule type" value="Genomic_DNA"/>
</dbReference>
<keyword evidence="3" id="KW-1185">Reference proteome</keyword>